<protein>
    <recommendedName>
        <fullName evidence="6">Choline transporter-like protein</fullName>
    </recommendedName>
</protein>
<evidence type="ECO:0000256" key="5">
    <source>
        <dbReference type="ARBA" id="ARBA00023136"/>
    </source>
</evidence>
<reference evidence="7 8" key="1">
    <citation type="submission" date="2019-01" db="EMBL/GenBank/DDBJ databases">
        <title>Sequencing of cultivated peanut Arachis hypogaea provides insights into genome evolution and oil improvement.</title>
        <authorList>
            <person name="Chen X."/>
        </authorList>
    </citation>
    <scope>NUCLEOTIDE SEQUENCE [LARGE SCALE GENOMIC DNA]</scope>
    <source>
        <strain evidence="8">cv. Fuhuasheng</strain>
        <tissue evidence="7">Leaves</tissue>
    </source>
</reference>
<evidence type="ECO:0000313" key="7">
    <source>
        <dbReference type="EMBL" id="RYR20625.1"/>
    </source>
</evidence>
<dbReference type="AlphaFoldDB" id="A0A445A2N5"/>
<comment type="subcellular location">
    <subcellularLocation>
        <location evidence="6">Cell membrane</location>
        <topology evidence="6">Multi-pass membrane protein</topology>
    </subcellularLocation>
    <subcellularLocation>
        <location evidence="1">Membrane</location>
        <topology evidence="1">Multi-pass membrane protein</topology>
    </subcellularLocation>
</comment>
<gene>
    <name evidence="7" type="ORF">Ahy_B03g065815</name>
</gene>
<evidence type="ECO:0000256" key="4">
    <source>
        <dbReference type="ARBA" id="ARBA00022989"/>
    </source>
</evidence>
<dbReference type="GO" id="GO:0005886">
    <property type="term" value="C:plasma membrane"/>
    <property type="evidence" value="ECO:0007669"/>
    <property type="project" value="UniProtKB-SubCell"/>
</dbReference>
<evidence type="ECO:0000256" key="2">
    <source>
        <dbReference type="ARBA" id="ARBA00007168"/>
    </source>
</evidence>
<evidence type="ECO:0000313" key="8">
    <source>
        <dbReference type="Proteomes" id="UP000289738"/>
    </source>
</evidence>
<evidence type="ECO:0000256" key="1">
    <source>
        <dbReference type="ARBA" id="ARBA00004141"/>
    </source>
</evidence>
<evidence type="ECO:0000256" key="3">
    <source>
        <dbReference type="ARBA" id="ARBA00022692"/>
    </source>
</evidence>
<dbReference type="Pfam" id="PF04515">
    <property type="entry name" value="Choline_transpo"/>
    <property type="match status" value="1"/>
</dbReference>
<keyword evidence="3" id="KW-0812">Transmembrane</keyword>
<organism evidence="7 8">
    <name type="scientific">Arachis hypogaea</name>
    <name type="common">Peanut</name>
    <dbReference type="NCBI Taxonomy" id="3818"/>
    <lineage>
        <taxon>Eukaryota</taxon>
        <taxon>Viridiplantae</taxon>
        <taxon>Streptophyta</taxon>
        <taxon>Embryophyta</taxon>
        <taxon>Tracheophyta</taxon>
        <taxon>Spermatophyta</taxon>
        <taxon>Magnoliopsida</taxon>
        <taxon>eudicotyledons</taxon>
        <taxon>Gunneridae</taxon>
        <taxon>Pentapetalae</taxon>
        <taxon>rosids</taxon>
        <taxon>fabids</taxon>
        <taxon>Fabales</taxon>
        <taxon>Fabaceae</taxon>
        <taxon>Papilionoideae</taxon>
        <taxon>50 kb inversion clade</taxon>
        <taxon>dalbergioids sensu lato</taxon>
        <taxon>Dalbergieae</taxon>
        <taxon>Pterocarpus clade</taxon>
        <taxon>Arachis</taxon>
    </lineage>
</organism>
<dbReference type="Proteomes" id="UP000289738">
    <property type="component" value="Chromosome B03"/>
</dbReference>
<evidence type="ECO:0000256" key="6">
    <source>
        <dbReference type="RuleBase" id="RU368066"/>
    </source>
</evidence>
<proteinExistence type="inferred from homology"/>
<keyword evidence="8" id="KW-1185">Reference proteome</keyword>
<dbReference type="STRING" id="3818.A0A445A2N5"/>
<comment type="similarity">
    <text evidence="2 6">Belongs to the CTL (choline transporter-like) family.</text>
</comment>
<keyword evidence="4" id="KW-1133">Transmembrane helix</keyword>
<dbReference type="GO" id="GO:0022857">
    <property type="term" value="F:transmembrane transporter activity"/>
    <property type="evidence" value="ECO:0007669"/>
    <property type="project" value="UniProtKB-UniRule"/>
</dbReference>
<dbReference type="EMBL" id="SDMP01000013">
    <property type="protein sequence ID" value="RYR20625.1"/>
    <property type="molecule type" value="Genomic_DNA"/>
</dbReference>
<comment type="function">
    <text evidence="6">Choline transporter.</text>
</comment>
<dbReference type="InterPro" id="IPR007603">
    <property type="entry name" value="Choline_transptr-like"/>
</dbReference>
<sequence length="201" mass="22300">MQSSTKFGFLRALTRNLGSACLGSLFVPAIEATSRFLNLVEGEDEFLFARCCFRVTESIFRYGNGWAYVQIAAYGKGFVAASQDTWSLFKRLEMEQFASSLGLALPQSLSLQCLLGPPNSTKISLPSSPFSHSSLDTFWLTRIAMALPQACVSCYYVCYAENPDNRLFDTTIKDFLDMVKSGRHVAVSLSRHYHGGLQTDS</sequence>
<keyword evidence="5" id="KW-0472">Membrane</keyword>
<comment type="caution">
    <text evidence="7">The sequence shown here is derived from an EMBL/GenBank/DDBJ whole genome shotgun (WGS) entry which is preliminary data.</text>
</comment>
<name>A0A445A2N5_ARAHY</name>
<dbReference type="PANTHER" id="PTHR12385">
    <property type="entry name" value="CHOLINE TRANSPORTER-LIKE (SLC FAMILY 44)"/>
    <property type="match status" value="1"/>
</dbReference>
<dbReference type="PANTHER" id="PTHR12385:SF93">
    <property type="entry name" value="CHOLINE TRANSPORTER-LIKE PROTEIN"/>
    <property type="match status" value="1"/>
</dbReference>
<accession>A0A445A2N5</accession>